<dbReference type="STRING" id="1915400.FM21_33655"/>
<dbReference type="Proteomes" id="UP000029095">
    <property type="component" value="Unassembled WGS sequence"/>
</dbReference>
<evidence type="ECO:0000313" key="3">
    <source>
        <dbReference type="Proteomes" id="UP000029095"/>
    </source>
</evidence>
<feature type="region of interest" description="Disordered" evidence="1">
    <location>
        <begin position="1"/>
        <end position="42"/>
    </location>
</feature>
<evidence type="ECO:0000256" key="1">
    <source>
        <dbReference type="SAM" id="MobiDB-lite"/>
    </source>
</evidence>
<proteinExistence type="predicted"/>
<reference evidence="2 3" key="1">
    <citation type="submission" date="2014-05" db="EMBL/GenBank/DDBJ databases">
        <title>Complete genome sequence of the Streptomyces mutabilis TRM45540.</title>
        <authorList>
            <person name="Luo X."/>
            <person name="Zhang L."/>
        </authorList>
    </citation>
    <scope>NUCLEOTIDE SEQUENCE [LARGE SCALE GENOMIC DNA]</scope>
    <source>
        <strain evidence="2 3">TRM45540</strain>
    </source>
</reference>
<keyword evidence="3" id="KW-1185">Reference proteome</keyword>
<dbReference type="EMBL" id="JNFQ01000006">
    <property type="protein sequence ID" value="KFG71697.1"/>
    <property type="molecule type" value="Genomic_DNA"/>
</dbReference>
<accession>A0A086MS29</accession>
<name>A0A086MS29_9ACTN</name>
<evidence type="ECO:0000313" key="2">
    <source>
        <dbReference type="EMBL" id="KFG71697.1"/>
    </source>
</evidence>
<protein>
    <submittedName>
        <fullName evidence="2">Uncharacterized protein</fullName>
    </submittedName>
</protein>
<organism evidence="2 3">
    <name type="scientific">Streptomyces mutabilis</name>
    <dbReference type="NCBI Taxonomy" id="67332"/>
    <lineage>
        <taxon>Bacteria</taxon>
        <taxon>Bacillati</taxon>
        <taxon>Actinomycetota</taxon>
        <taxon>Actinomycetes</taxon>
        <taxon>Kitasatosporales</taxon>
        <taxon>Streptomycetaceae</taxon>
        <taxon>Streptomyces</taxon>
    </lineage>
</organism>
<comment type="caution">
    <text evidence="2">The sequence shown here is derived from an EMBL/GenBank/DDBJ whole genome shotgun (WGS) entry which is preliminary data.</text>
</comment>
<dbReference type="AlphaFoldDB" id="A0A086MS29"/>
<sequence>MLTASIRRSPASSGGTDALSREGHTTACGTRHQPLPSPAGWAMPELTCQRQAAGTRADGSSCGWRRTGRCVLRWYHSMRLPQARQRSPWPQRSS</sequence>
<dbReference type="HOGENOM" id="CLU_2384935_0_0_11"/>
<gene>
    <name evidence="2" type="ORF">FM21_33655</name>
</gene>